<evidence type="ECO:0000256" key="4">
    <source>
        <dbReference type="ARBA" id="ARBA00023136"/>
    </source>
</evidence>
<keyword evidence="4 5" id="KW-0472">Membrane</keyword>
<proteinExistence type="predicted"/>
<dbReference type="GO" id="GO:0005886">
    <property type="term" value="C:plasma membrane"/>
    <property type="evidence" value="ECO:0007669"/>
    <property type="project" value="TreeGrafter"/>
</dbReference>
<feature type="transmembrane region" description="Helical" evidence="5">
    <location>
        <begin position="203"/>
        <end position="224"/>
    </location>
</feature>
<evidence type="ECO:0000259" key="6">
    <source>
        <dbReference type="Pfam" id="PF10277"/>
    </source>
</evidence>
<dbReference type="EMBL" id="JAQQWP010000009">
    <property type="protein sequence ID" value="KAK8101544.1"/>
    <property type="molecule type" value="Genomic_DNA"/>
</dbReference>
<evidence type="ECO:0000256" key="3">
    <source>
        <dbReference type="ARBA" id="ARBA00022989"/>
    </source>
</evidence>
<dbReference type="GO" id="GO:0012505">
    <property type="term" value="C:endomembrane system"/>
    <property type="evidence" value="ECO:0007669"/>
    <property type="project" value="UniProtKB-SubCell"/>
</dbReference>
<feature type="transmembrane region" description="Helical" evidence="5">
    <location>
        <begin position="12"/>
        <end position="34"/>
    </location>
</feature>
<dbReference type="InterPro" id="IPR019402">
    <property type="entry name" value="CWH43_N"/>
</dbReference>
<comment type="caution">
    <text evidence="7">The sequence shown here is derived from an EMBL/GenBank/DDBJ whole genome shotgun (WGS) entry which is preliminary data.</text>
</comment>
<evidence type="ECO:0000313" key="8">
    <source>
        <dbReference type="Proteomes" id="UP001392437"/>
    </source>
</evidence>
<evidence type="ECO:0000256" key="2">
    <source>
        <dbReference type="ARBA" id="ARBA00022692"/>
    </source>
</evidence>
<gene>
    <name evidence="7" type="ORF">PG999_011918</name>
</gene>
<feature type="domain" description="CWH43-like N-terminal" evidence="6">
    <location>
        <begin position="10"/>
        <end position="225"/>
    </location>
</feature>
<feature type="transmembrane region" description="Helical" evidence="5">
    <location>
        <begin position="136"/>
        <end position="155"/>
    </location>
</feature>
<feature type="transmembrane region" description="Helical" evidence="5">
    <location>
        <begin position="102"/>
        <end position="124"/>
    </location>
</feature>
<keyword evidence="2 5" id="KW-0812">Transmembrane</keyword>
<comment type="subcellular location">
    <subcellularLocation>
        <location evidence="1">Endomembrane system</location>
        <topology evidence="1">Multi-pass membrane protein</topology>
    </subcellularLocation>
</comment>
<reference evidence="7 8" key="1">
    <citation type="submission" date="2023-01" db="EMBL/GenBank/DDBJ databases">
        <title>Analysis of 21 Apiospora genomes using comparative genomics revels a genus with tremendous synthesis potential of carbohydrate active enzymes and secondary metabolites.</title>
        <authorList>
            <person name="Sorensen T."/>
        </authorList>
    </citation>
    <scope>NUCLEOTIDE SEQUENCE [LARGE SCALE GENOMIC DNA]</scope>
    <source>
        <strain evidence="7 8">CBS 117206</strain>
    </source>
</reference>
<dbReference type="Pfam" id="PF10277">
    <property type="entry name" value="Frag1"/>
    <property type="match status" value="1"/>
</dbReference>
<evidence type="ECO:0000256" key="5">
    <source>
        <dbReference type="SAM" id="Phobius"/>
    </source>
</evidence>
<keyword evidence="3 5" id="KW-1133">Transmembrane helix</keyword>
<keyword evidence="8" id="KW-1185">Reference proteome</keyword>
<dbReference type="PANTHER" id="PTHR21324:SF2">
    <property type="entry name" value="EG:22E5.9 PROTEIN"/>
    <property type="match status" value="1"/>
</dbReference>
<feature type="transmembrane region" description="Helical" evidence="5">
    <location>
        <begin position="167"/>
        <end position="191"/>
    </location>
</feature>
<evidence type="ECO:0000256" key="1">
    <source>
        <dbReference type="ARBA" id="ARBA00004127"/>
    </source>
</evidence>
<dbReference type="PANTHER" id="PTHR21324">
    <property type="entry name" value="FASTING-INDUCIBLE INTEGRAL MEMBRANE PROTEIN TM6P1-RELATED"/>
    <property type="match status" value="1"/>
</dbReference>
<evidence type="ECO:0000313" key="7">
    <source>
        <dbReference type="EMBL" id="KAK8101544.1"/>
    </source>
</evidence>
<organism evidence="7 8">
    <name type="scientific">Apiospora kogelbergensis</name>
    <dbReference type="NCBI Taxonomy" id="1337665"/>
    <lineage>
        <taxon>Eukaryota</taxon>
        <taxon>Fungi</taxon>
        <taxon>Dikarya</taxon>
        <taxon>Ascomycota</taxon>
        <taxon>Pezizomycotina</taxon>
        <taxon>Sordariomycetes</taxon>
        <taxon>Xylariomycetidae</taxon>
        <taxon>Amphisphaeriales</taxon>
        <taxon>Apiosporaceae</taxon>
        <taxon>Apiospora</taxon>
    </lineage>
</organism>
<dbReference type="Proteomes" id="UP001392437">
    <property type="component" value="Unassembled WGS sequence"/>
</dbReference>
<protein>
    <submittedName>
        <fullName evidence="7">Frag1/DRAM/Sfk1 family protein</fullName>
    </submittedName>
</protein>
<dbReference type="InterPro" id="IPR050911">
    <property type="entry name" value="DRAM/TMEM150_Autophagy_Mod"/>
</dbReference>
<sequence length="291" mass="32788">MATYRPHFPYWVLPLISGVMWLATLLGLLIYWIVDAHRVKYPSMQDDQTIAYISDVGAGELKPLFVAGCIITTIFLDASFGADRWLRHRGRLVPNISMTEKVLSGLTIAFAFIGTIGLTCLSGFDTAHYHDLHDIFLLLFIAGYLLSAVFICWEYQRLGIKYREHKVLRISFWIKLTFIIVEFCLAVAFAATNFLKHYNKAAIIEWVIAFVFSFYVFSFFVDLWPARYTANGRGFKTTGMNASDREMADAEQSNMDYSSASGGGAGGIGSRFTEDSQRPLHNGRVGPHANF</sequence>
<feature type="transmembrane region" description="Helical" evidence="5">
    <location>
        <begin position="64"/>
        <end position="82"/>
    </location>
</feature>
<name>A0AAW0QH04_9PEZI</name>
<accession>A0AAW0QH04</accession>
<dbReference type="AlphaFoldDB" id="A0AAW0QH04"/>